<accession>A0A149S341</accession>
<evidence type="ECO:0000256" key="2">
    <source>
        <dbReference type="ARBA" id="ARBA00004162"/>
    </source>
</evidence>
<evidence type="ECO:0000256" key="5">
    <source>
        <dbReference type="ARBA" id="ARBA00006435"/>
    </source>
</evidence>
<comment type="pathway">
    <text evidence="4">Lipid metabolism.</text>
</comment>
<comment type="catalytic activity">
    <reaction evidence="1">
        <text>a CDP-1,2-diacyl-sn-glycerol + H2O = a 1,2-diacyl-sn-glycero-3-phosphate + CMP + 2 H(+)</text>
        <dbReference type="Rhea" id="RHEA:15221"/>
        <dbReference type="ChEBI" id="CHEBI:15377"/>
        <dbReference type="ChEBI" id="CHEBI:15378"/>
        <dbReference type="ChEBI" id="CHEBI:58332"/>
        <dbReference type="ChEBI" id="CHEBI:58608"/>
        <dbReference type="ChEBI" id="CHEBI:60377"/>
        <dbReference type="EC" id="3.6.1.26"/>
    </reaction>
</comment>
<keyword evidence="12" id="KW-1133">Transmembrane helix</keyword>
<evidence type="ECO:0000256" key="13">
    <source>
        <dbReference type="ARBA" id="ARBA00023098"/>
    </source>
</evidence>
<keyword evidence="10" id="KW-0812">Transmembrane</keyword>
<evidence type="ECO:0000256" key="16">
    <source>
        <dbReference type="ARBA" id="ARBA00023264"/>
    </source>
</evidence>
<evidence type="ECO:0000256" key="17">
    <source>
        <dbReference type="ARBA" id="ARBA00032888"/>
    </source>
</evidence>
<evidence type="ECO:0000256" key="8">
    <source>
        <dbReference type="ARBA" id="ARBA00022475"/>
    </source>
</evidence>
<dbReference type="NCBIfam" id="NF003986">
    <property type="entry name" value="PRK05471.1-5"/>
    <property type="match status" value="1"/>
</dbReference>
<dbReference type="GO" id="GO:0005886">
    <property type="term" value="C:plasma membrane"/>
    <property type="evidence" value="ECO:0007669"/>
    <property type="project" value="UniProtKB-SubCell"/>
</dbReference>
<evidence type="ECO:0000256" key="15">
    <source>
        <dbReference type="ARBA" id="ARBA00023209"/>
    </source>
</evidence>
<dbReference type="Pfam" id="PF02611">
    <property type="entry name" value="CDH"/>
    <property type="match status" value="1"/>
</dbReference>
<reference evidence="19" key="2">
    <citation type="submission" date="2020-11" db="EMBL/GenBank/DDBJ databases">
        <title>Description of novel Gluconobacter species.</title>
        <authorList>
            <person name="Cleenwerck I."/>
            <person name="Cnockaert M."/>
            <person name="Borremans W."/>
            <person name="Wieme A.D."/>
            <person name="De Vuyst L."/>
            <person name="Vandamme P."/>
        </authorList>
    </citation>
    <scope>NUCLEOTIDE SEQUENCE</scope>
    <source>
        <strain evidence="19">R71697</strain>
    </source>
</reference>
<evidence type="ECO:0000256" key="4">
    <source>
        <dbReference type="ARBA" id="ARBA00005189"/>
    </source>
</evidence>
<dbReference type="InterPro" id="IPR036265">
    <property type="entry name" value="HIT-like_sf"/>
</dbReference>
<keyword evidence="13" id="KW-0443">Lipid metabolism</keyword>
<dbReference type="GO" id="GO:0008654">
    <property type="term" value="P:phospholipid biosynthetic process"/>
    <property type="evidence" value="ECO:0007669"/>
    <property type="project" value="UniProtKB-KW"/>
</dbReference>
<evidence type="ECO:0000256" key="3">
    <source>
        <dbReference type="ARBA" id="ARBA00004927"/>
    </source>
</evidence>
<gene>
    <name evidence="19" type="ORF">HKD32_03370</name>
</gene>
<evidence type="ECO:0000313" key="20">
    <source>
        <dbReference type="Proteomes" id="UP000661006"/>
    </source>
</evidence>
<name>A0A149S341_GLUJA</name>
<evidence type="ECO:0000256" key="1">
    <source>
        <dbReference type="ARBA" id="ARBA00001007"/>
    </source>
</evidence>
<evidence type="ECO:0000256" key="6">
    <source>
        <dbReference type="ARBA" id="ARBA00012375"/>
    </source>
</evidence>
<sequence>MKFGAGAALGLMAAVTIGGGLVACGKVPGHDRNKLWELVGSRCAKDAEHHPCAVYDPQDGYALLKDLYGHGQYLLIPTKKVPGIEDASLLQPETPNYFAEAWAERQRVPAGYGFPVPDEHLSLAINSRDGRTQDQLHIHIDCLTPYVRAEIDKNMIGEAWTPVSLYGHPYRARLVQTLDPSPFRLVGDAGDMADHTIVVTPGHHGGFVILDDVAHALDRASGEEVQDHKCKIDDPKHKAMHMDGMEPGMHMNGMM</sequence>
<keyword evidence="11 19" id="KW-0378">Hydrolase</keyword>
<protein>
    <recommendedName>
        <fullName evidence="7">CDP-diacylglycerol pyrophosphatase</fullName>
        <ecNumber evidence="6">3.6.1.26</ecNumber>
    </recommendedName>
    <alternativeName>
        <fullName evidence="17">CDP-diacylglycerol phosphatidylhydrolase</fullName>
    </alternativeName>
    <alternativeName>
        <fullName evidence="18">CDP-diglyceride hydrolase</fullName>
    </alternativeName>
</protein>
<comment type="similarity">
    <text evidence="5">Belongs to the Cdh family.</text>
</comment>
<dbReference type="GO" id="GO:0008715">
    <property type="term" value="F:CDP-diacylglycerol diphosphatase activity"/>
    <property type="evidence" value="ECO:0007669"/>
    <property type="project" value="UniProtKB-EC"/>
</dbReference>
<keyword evidence="9" id="KW-0444">Lipid biosynthesis</keyword>
<dbReference type="EC" id="3.6.1.26" evidence="6"/>
<reference evidence="19" key="1">
    <citation type="submission" date="2020-04" db="EMBL/GenBank/DDBJ databases">
        <authorList>
            <person name="Sombolestani A."/>
        </authorList>
    </citation>
    <scope>NUCLEOTIDE SEQUENCE</scope>
    <source>
        <strain evidence="19">R71697</strain>
    </source>
</reference>
<keyword evidence="8" id="KW-1003">Cell membrane</keyword>
<proteinExistence type="inferred from homology"/>
<dbReference type="RefSeq" id="WP_061931671.1">
    <property type="nucleotide sequence ID" value="NZ_JABCQN010000001.1"/>
</dbReference>
<evidence type="ECO:0000256" key="10">
    <source>
        <dbReference type="ARBA" id="ARBA00022692"/>
    </source>
</evidence>
<evidence type="ECO:0000256" key="11">
    <source>
        <dbReference type="ARBA" id="ARBA00022801"/>
    </source>
</evidence>
<keyword evidence="14" id="KW-0472">Membrane</keyword>
<evidence type="ECO:0000256" key="7">
    <source>
        <dbReference type="ARBA" id="ARBA00019608"/>
    </source>
</evidence>
<comment type="caution">
    <text evidence="19">The sequence shown here is derived from an EMBL/GenBank/DDBJ whole genome shotgun (WGS) entry which is preliminary data.</text>
</comment>
<evidence type="ECO:0000256" key="9">
    <source>
        <dbReference type="ARBA" id="ARBA00022516"/>
    </source>
</evidence>
<evidence type="ECO:0000256" key="18">
    <source>
        <dbReference type="ARBA" id="ARBA00032892"/>
    </source>
</evidence>
<dbReference type="SUPFAM" id="SSF54197">
    <property type="entry name" value="HIT-like"/>
    <property type="match status" value="1"/>
</dbReference>
<dbReference type="InterPro" id="IPR003763">
    <property type="entry name" value="CDP-diacylglyc_Pase"/>
</dbReference>
<organism evidence="19 20">
    <name type="scientific">Gluconobacter japonicus</name>
    <dbReference type="NCBI Taxonomy" id="376620"/>
    <lineage>
        <taxon>Bacteria</taxon>
        <taxon>Pseudomonadati</taxon>
        <taxon>Pseudomonadota</taxon>
        <taxon>Alphaproteobacteria</taxon>
        <taxon>Acetobacterales</taxon>
        <taxon>Acetobacteraceae</taxon>
        <taxon>Gluconobacter</taxon>
    </lineage>
</organism>
<evidence type="ECO:0000313" key="19">
    <source>
        <dbReference type="EMBL" id="MBF0869903.1"/>
    </source>
</evidence>
<evidence type="ECO:0000256" key="12">
    <source>
        <dbReference type="ARBA" id="ARBA00022989"/>
    </source>
</evidence>
<dbReference type="PROSITE" id="PS51257">
    <property type="entry name" value="PROKAR_LIPOPROTEIN"/>
    <property type="match status" value="1"/>
</dbReference>
<dbReference type="Proteomes" id="UP000661006">
    <property type="component" value="Unassembled WGS sequence"/>
</dbReference>
<keyword evidence="16" id="KW-1208">Phospholipid metabolism</keyword>
<dbReference type="GeneID" id="81473722"/>
<comment type="subcellular location">
    <subcellularLocation>
        <location evidence="2">Cell membrane</location>
        <topology evidence="2">Single-pass membrane protein</topology>
    </subcellularLocation>
</comment>
<dbReference type="PIRSF" id="PIRSF001273">
    <property type="entry name" value="CDH"/>
    <property type="match status" value="1"/>
</dbReference>
<dbReference type="EMBL" id="JABCQN010000001">
    <property type="protein sequence ID" value="MBF0869903.1"/>
    <property type="molecule type" value="Genomic_DNA"/>
</dbReference>
<keyword evidence="15" id="KW-0594">Phospholipid biosynthesis</keyword>
<dbReference type="Gene3D" id="3.30.428.30">
    <property type="entry name" value="HIT family - CDH-like"/>
    <property type="match status" value="1"/>
</dbReference>
<comment type="pathway">
    <text evidence="3">Phospholipid metabolism; CDP-diacylglycerol degradation; phosphatidate from CDP-diacylglycerol: step 1/1.</text>
</comment>
<evidence type="ECO:0000256" key="14">
    <source>
        <dbReference type="ARBA" id="ARBA00023136"/>
    </source>
</evidence>
<dbReference type="AlphaFoldDB" id="A0A149S341"/>